<dbReference type="Pfam" id="PF07494">
    <property type="entry name" value="Reg_prop"/>
    <property type="match status" value="1"/>
</dbReference>
<dbReference type="Gene3D" id="2.60.40.10">
    <property type="entry name" value="Immunoglobulins"/>
    <property type="match status" value="1"/>
</dbReference>
<dbReference type="Pfam" id="PF02518">
    <property type="entry name" value="HATPase_c"/>
    <property type="match status" value="1"/>
</dbReference>
<evidence type="ECO:0000256" key="2">
    <source>
        <dbReference type="ARBA" id="ARBA00022777"/>
    </source>
</evidence>
<dbReference type="PANTHER" id="PTHR24421:SF62">
    <property type="entry name" value="SENSORY TRANSDUCTION HISTIDINE KINASE"/>
    <property type="match status" value="1"/>
</dbReference>
<dbReference type="InterPro" id="IPR003594">
    <property type="entry name" value="HATPase_dom"/>
</dbReference>
<dbReference type="Gene3D" id="2.130.10.10">
    <property type="entry name" value="YVTN repeat-like/Quinoprotein amine dehydrogenase"/>
    <property type="match status" value="2"/>
</dbReference>
<dbReference type="InterPro" id="IPR011123">
    <property type="entry name" value="Y_Y_Y"/>
</dbReference>
<feature type="domain" description="Two component regulator three Y" evidence="6">
    <location>
        <begin position="656"/>
        <end position="717"/>
    </location>
</feature>
<organism evidence="8 9">
    <name type="scientific">Acidisarcina polymorpha</name>
    <dbReference type="NCBI Taxonomy" id="2211140"/>
    <lineage>
        <taxon>Bacteria</taxon>
        <taxon>Pseudomonadati</taxon>
        <taxon>Acidobacteriota</taxon>
        <taxon>Terriglobia</taxon>
        <taxon>Terriglobales</taxon>
        <taxon>Acidobacteriaceae</taxon>
        <taxon>Acidisarcina</taxon>
    </lineage>
</organism>
<dbReference type="InterPro" id="IPR015943">
    <property type="entry name" value="WD40/YVTN_repeat-like_dom_sf"/>
</dbReference>
<dbReference type="Gene3D" id="1.20.5.1930">
    <property type="match status" value="1"/>
</dbReference>
<dbReference type="Pfam" id="PF07495">
    <property type="entry name" value="Y_Y_Y"/>
    <property type="match status" value="1"/>
</dbReference>
<feature type="domain" description="Histidine kinase/HSP90-like ATPase" evidence="5">
    <location>
        <begin position="870"/>
        <end position="961"/>
    </location>
</feature>
<keyword evidence="9" id="KW-1185">Reference proteome</keyword>
<keyword evidence="4" id="KW-1133">Transmembrane helix</keyword>
<evidence type="ECO:0000256" key="4">
    <source>
        <dbReference type="SAM" id="Phobius"/>
    </source>
</evidence>
<dbReference type="InterPro" id="IPR003961">
    <property type="entry name" value="FN3_dom"/>
</dbReference>
<reference evidence="8 9" key="1">
    <citation type="journal article" date="2018" name="Front. Microbiol.">
        <title>Hydrolytic Capabilities as a Key to Environmental Success: Chitinolytic and Cellulolytic Acidobacteria From Acidic Sub-arctic Soils and Boreal Peatlands.</title>
        <authorList>
            <person name="Belova S.E."/>
            <person name="Ravin N.V."/>
            <person name="Pankratov T.A."/>
            <person name="Rakitin A.L."/>
            <person name="Ivanova A.A."/>
            <person name="Beletsky A.V."/>
            <person name="Mardanov A.V."/>
            <person name="Sinninghe Damste J.S."/>
            <person name="Dedysh S.N."/>
        </authorList>
    </citation>
    <scope>NUCLEOTIDE SEQUENCE [LARGE SCALE GENOMIC DNA]</scope>
    <source>
        <strain evidence="8 9">SBC82</strain>
    </source>
</reference>
<evidence type="ECO:0000313" key="9">
    <source>
        <dbReference type="Proteomes" id="UP000253606"/>
    </source>
</evidence>
<keyword evidence="4" id="KW-0812">Transmembrane</keyword>
<evidence type="ECO:0000313" key="8">
    <source>
        <dbReference type="EMBL" id="AXC10357.1"/>
    </source>
</evidence>
<evidence type="ECO:0000256" key="3">
    <source>
        <dbReference type="ARBA" id="ARBA00023012"/>
    </source>
</evidence>
<dbReference type="AlphaFoldDB" id="A0A2Z5FV17"/>
<dbReference type="GO" id="GO:0016020">
    <property type="term" value="C:membrane"/>
    <property type="evidence" value="ECO:0007669"/>
    <property type="project" value="InterPro"/>
</dbReference>
<feature type="domain" description="Signal transduction histidine kinase subgroup 3 dimerisation and phosphoacceptor" evidence="7">
    <location>
        <begin position="764"/>
        <end position="828"/>
    </location>
</feature>
<dbReference type="Gene3D" id="3.30.565.10">
    <property type="entry name" value="Histidine kinase-like ATPase, C-terminal domain"/>
    <property type="match status" value="1"/>
</dbReference>
<dbReference type="KEGG" id="abas:ACPOL_1006"/>
<dbReference type="SUPFAM" id="SSF63829">
    <property type="entry name" value="Calcium-dependent phosphotriesterase"/>
    <property type="match status" value="2"/>
</dbReference>
<evidence type="ECO:0000259" key="6">
    <source>
        <dbReference type="Pfam" id="PF07495"/>
    </source>
</evidence>
<accession>A0A2Z5FV17</accession>
<dbReference type="PANTHER" id="PTHR24421">
    <property type="entry name" value="NITRATE/NITRITE SENSOR PROTEIN NARX-RELATED"/>
    <property type="match status" value="1"/>
</dbReference>
<dbReference type="InterPro" id="IPR011110">
    <property type="entry name" value="Reg_prop"/>
</dbReference>
<dbReference type="InterPro" id="IPR036890">
    <property type="entry name" value="HATPase_C_sf"/>
</dbReference>
<gene>
    <name evidence="8" type="ORF">ACPOL_1006</name>
</gene>
<dbReference type="Proteomes" id="UP000253606">
    <property type="component" value="Chromosome"/>
</dbReference>
<dbReference type="CDD" id="cd00063">
    <property type="entry name" value="FN3"/>
    <property type="match status" value="1"/>
</dbReference>
<keyword evidence="2" id="KW-0418">Kinase</keyword>
<dbReference type="InterPro" id="IPR013783">
    <property type="entry name" value="Ig-like_fold"/>
</dbReference>
<sequence length="1003" mass="111705">MPPPQSAQPLDDMAHMSWTRRDGAPADIAALAQTEDGYLWIGSRRGLFRFDGLQFQSYPFTPDDPQLPASDIAALAADRDGGLWIGYRMGGITYLSAGKKIDYDRASGLISESTEQLLCRPDGSVWATADGRLMHLTGPTWENYSARHGLSSEGLYSLFFDREGNLWTADKGHIYELKKGEDKFSLIDIPNGTVNQFLQLEDGSIWISDAWKSVRPLLDAKGAHAVRIPGVPVMLNDSHNNVWLANEFGGLTRIRHPGTDQLQVEKYGAANGLTDGQTRAILQDRQGTIWVATARGLDRFRPSPLVQFRGVQLDYYPALLADRNDGIWLHDMDKPLMRLRSGKLTFIGEGHGSSSLFQDTDGSVWMLDQITHDFYRYKESGGAPTRIPSPDVAKQVETWCLGKDRQGALLGCFEGHGLWRYFDGAWNPVKDPGLPQESPLSLARGEGGRLWLGYPHNQIALDEGHGYHAYGRKDGVEVTSVFTFYDAGGLVLAGGSDGLAFFDGKSFHSLHLRSPELLRGISGIVRDGTGDLWLNAGLGIVRLPSAEWKRAMEDPRYAMDFQLINDQDGLIGSPTQSKPAPSAVIDKTGVLWFATSGHLVAINPAAARQSGSTPNLLLQAIVVNGKVRSYTKGMPITESSLRLKTLEFDYNGVDLNSPERVVYQYKLVGQDKDWQDVGSRRQAYYTNLSPGKYQFHVRAATGTGPWSELQTPLRLTVTPAYYQTRWFFAVCFFVVFGLLWLIYRARLEYLTSQVQERLEERAHERIRIARDLHDTLLQGVQGLMLRFHFATEQLPAEEPVRAILRDALDRADVVIQEGREKVRELRAEAGSQAELETHLRKAAIALQADGMARITVLVTGEPRILHPAVNDELYSIGREALTNAVRHADATQVILELGFDDSQVRLRCRDNGRGVSPQIVEAGFKEGHWGIIGMRERARSLGCKLEFASTPGAGTEVQVCVSGRRAYSKIVNNGRTTWQMRLSPFLRNSVPRRFSRIRRPSES</sequence>
<evidence type="ECO:0000259" key="7">
    <source>
        <dbReference type="Pfam" id="PF07730"/>
    </source>
</evidence>
<dbReference type="EMBL" id="CP030840">
    <property type="protein sequence ID" value="AXC10357.1"/>
    <property type="molecule type" value="Genomic_DNA"/>
</dbReference>
<dbReference type="Pfam" id="PF07730">
    <property type="entry name" value="HisKA_3"/>
    <property type="match status" value="1"/>
</dbReference>
<dbReference type="GO" id="GO:0000155">
    <property type="term" value="F:phosphorelay sensor kinase activity"/>
    <property type="evidence" value="ECO:0007669"/>
    <property type="project" value="InterPro"/>
</dbReference>
<dbReference type="GO" id="GO:0046983">
    <property type="term" value="F:protein dimerization activity"/>
    <property type="evidence" value="ECO:0007669"/>
    <property type="project" value="InterPro"/>
</dbReference>
<dbReference type="CDD" id="cd16917">
    <property type="entry name" value="HATPase_UhpB-NarQ-NarX-like"/>
    <property type="match status" value="1"/>
</dbReference>
<keyword evidence="1" id="KW-0808">Transferase</keyword>
<evidence type="ECO:0000259" key="5">
    <source>
        <dbReference type="Pfam" id="PF02518"/>
    </source>
</evidence>
<dbReference type="InterPro" id="IPR050482">
    <property type="entry name" value="Sensor_HK_TwoCompSys"/>
</dbReference>
<feature type="transmembrane region" description="Helical" evidence="4">
    <location>
        <begin position="726"/>
        <end position="743"/>
    </location>
</feature>
<keyword evidence="4" id="KW-0472">Membrane</keyword>
<dbReference type="InterPro" id="IPR011712">
    <property type="entry name" value="Sig_transdc_His_kin_sub3_dim/P"/>
</dbReference>
<keyword evidence="3" id="KW-0902">Two-component regulatory system</keyword>
<name>A0A2Z5FV17_9BACT</name>
<dbReference type="SUPFAM" id="SSF55874">
    <property type="entry name" value="ATPase domain of HSP90 chaperone/DNA topoisomerase II/histidine kinase"/>
    <property type="match status" value="1"/>
</dbReference>
<protein>
    <submittedName>
        <fullName evidence="8">Adenylate cyclase</fullName>
    </submittedName>
</protein>
<proteinExistence type="predicted"/>
<evidence type="ECO:0000256" key="1">
    <source>
        <dbReference type="ARBA" id="ARBA00022679"/>
    </source>
</evidence>